<evidence type="ECO:0000313" key="3">
    <source>
        <dbReference type="Proteomes" id="UP000315003"/>
    </source>
</evidence>
<dbReference type="RefSeq" id="WP_145274214.1">
    <property type="nucleotide sequence ID" value="NZ_CP036272.1"/>
</dbReference>
<dbReference type="Proteomes" id="UP000315003">
    <property type="component" value="Chromosome"/>
</dbReference>
<proteinExistence type="predicted"/>
<dbReference type="AlphaFoldDB" id="A0A517SXL3"/>
<evidence type="ECO:0000256" key="1">
    <source>
        <dbReference type="SAM" id="MobiDB-lite"/>
    </source>
</evidence>
<reference evidence="2 3" key="1">
    <citation type="submission" date="2019-02" db="EMBL/GenBank/DDBJ databases">
        <title>Deep-cultivation of Planctomycetes and their phenomic and genomic characterization uncovers novel biology.</title>
        <authorList>
            <person name="Wiegand S."/>
            <person name="Jogler M."/>
            <person name="Boedeker C."/>
            <person name="Pinto D."/>
            <person name="Vollmers J."/>
            <person name="Rivas-Marin E."/>
            <person name="Kohn T."/>
            <person name="Peeters S.H."/>
            <person name="Heuer A."/>
            <person name="Rast P."/>
            <person name="Oberbeckmann S."/>
            <person name="Bunk B."/>
            <person name="Jeske O."/>
            <person name="Meyerdierks A."/>
            <person name="Storesund J.E."/>
            <person name="Kallscheuer N."/>
            <person name="Luecker S."/>
            <person name="Lage O.M."/>
            <person name="Pohl T."/>
            <person name="Merkel B.J."/>
            <person name="Hornburger P."/>
            <person name="Mueller R.-W."/>
            <person name="Bruemmer F."/>
            <person name="Labrenz M."/>
            <person name="Spormann A.M."/>
            <person name="Op den Camp H."/>
            <person name="Overmann J."/>
            <person name="Amann R."/>
            <person name="Jetten M.S.M."/>
            <person name="Mascher T."/>
            <person name="Medema M.H."/>
            <person name="Devos D.P."/>
            <person name="Kaster A.-K."/>
            <person name="Ovreas L."/>
            <person name="Rohde M."/>
            <person name="Galperin M.Y."/>
            <person name="Jogler C."/>
        </authorList>
    </citation>
    <scope>NUCLEOTIDE SEQUENCE [LARGE SCALE GENOMIC DNA]</scope>
    <source>
        <strain evidence="2 3">SV_7m_r</strain>
    </source>
</reference>
<keyword evidence="3" id="KW-1185">Reference proteome</keyword>
<feature type="region of interest" description="Disordered" evidence="1">
    <location>
        <begin position="96"/>
        <end position="124"/>
    </location>
</feature>
<sequence length="260" mass="28563">MSVLFQSLLQRGGKEQMQLLSYFVRSMNMDQLFLFLAGDYKMMPAATKGIALYEVFLHPQTVARISSGRLLPQKDMRLANEIAKLTAAYLEHQNWQPSRAERADDASGGQAEPGSIEPGSIEPGSIEPLSIEPLSIEPLSIEPLSIEPVQGDSVQDQPVGIDSVGIDSVSNDLERVDDQRPLVPLPANYLFDAVVTDLRLVTAAKLAEKQEQYDPGKTPTENLPGGAMNEAQRRFVDQIWVPKIRPYLVSAGFRSIASVA</sequence>
<organism evidence="2 3">
    <name type="scientific">Stieleria bergensis</name>
    <dbReference type="NCBI Taxonomy" id="2528025"/>
    <lineage>
        <taxon>Bacteria</taxon>
        <taxon>Pseudomonadati</taxon>
        <taxon>Planctomycetota</taxon>
        <taxon>Planctomycetia</taxon>
        <taxon>Pirellulales</taxon>
        <taxon>Pirellulaceae</taxon>
        <taxon>Stieleria</taxon>
    </lineage>
</organism>
<dbReference type="EMBL" id="CP036272">
    <property type="protein sequence ID" value="QDT60874.1"/>
    <property type="molecule type" value="Genomic_DNA"/>
</dbReference>
<name>A0A517SXL3_9BACT</name>
<gene>
    <name evidence="2" type="ORF">SV7mr_34030</name>
</gene>
<accession>A0A517SXL3</accession>
<dbReference type="OrthoDB" id="262563at2"/>
<protein>
    <submittedName>
        <fullName evidence="2">Uncharacterized protein</fullName>
    </submittedName>
</protein>
<evidence type="ECO:0000313" key="2">
    <source>
        <dbReference type="EMBL" id="QDT60874.1"/>
    </source>
</evidence>